<accession>A0A0C2ZMH8</accession>
<dbReference type="HOGENOM" id="CLU_006320_3_2_1"/>
<proteinExistence type="inferred from homology"/>
<dbReference type="InterPro" id="IPR016024">
    <property type="entry name" value="ARM-type_fold"/>
</dbReference>
<keyword evidence="4" id="KW-0653">Protein transport</keyword>
<gene>
    <name evidence="8" type="ORF">SCLCIDRAFT_793202</name>
</gene>
<feature type="compositionally biased region" description="Acidic residues" evidence="6">
    <location>
        <begin position="754"/>
        <end position="767"/>
    </location>
</feature>
<dbReference type="InParanoid" id="A0A0C2ZMH8"/>
<evidence type="ECO:0000313" key="8">
    <source>
        <dbReference type="EMBL" id="KIM62788.1"/>
    </source>
</evidence>
<dbReference type="PANTHER" id="PTHR11134">
    <property type="entry name" value="ADAPTOR COMPLEX SUBUNIT BETA FAMILY MEMBER"/>
    <property type="match status" value="1"/>
</dbReference>
<evidence type="ECO:0000256" key="2">
    <source>
        <dbReference type="ARBA" id="ARBA00006613"/>
    </source>
</evidence>
<dbReference type="Proteomes" id="UP000053989">
    <property type="component" value="Unassembled WGS sequence"/>
</dbReference>
<dbReference type="GO" id="GO:0012505">
    <property type="term" value="C:endomembrane system"/>
    <property type="evidence" value="ECO:0007669"/>
    <property type="project" value="UniProtKB-SubCell"/>
</dbReference>
<feature type="compositionally biased region" description="Acidic residues" evidence="6">
    <location>
        <begin position="727"/>
        <end position="743"/>
    </location>
</feature>
<dbReference type="Pfam" id="PF01602">
    <property type="entry name" value="Adaptin_N"/>
    <property type="match status" value="1"/>
</dbReference>
<evidence type="ECO:0000256" key="3">
    <source>
        <dbReference type="ARBA" id="ARBA00022448"/>
    </source>
</evidence>
<feature type="region of interest" description="Disordered" evidence="6">
    <location>
        <begin position="686"/>
        <end position="774"/>
    </location>
</feature>
<evidence type="ECO:0000313" key="9">
    <source>
        <dbReference type="Proteomes" id="UP000053989"/>
    </source>
</evidence>
<dbReference type="GO" id="GO:0006886">
    <property type="term" value="P:intracellular protein transport"/>
    <property type="evidence" value="ECO:0007669"/>
    <property type="project" value="InterPro"/>
</dbReference>
<sequence>MDGVNLAALTENAARLGMRIQETLHEHTRDLAITRGGASLFDMPDDKNIGRQLEFSNDREKLEAMKRLIALTSKGRNMSNYFPQVVKNVASQNLEIRKLVYIYLLRYAEHEPDLALLSINAFQKDLTDPSPLIRAMALRVLSGIKVPMIGSIVILAIKKCAADLSPYVRKAAALAIPKVYRLDPTQQPALITILSSLLRDRSPLSIGSAVIAFESVCPTRLDLLHQQYRRLCRVLADVDEWGQVDLLNLLLRYARTMLSKPVVSGDGEPEELDSDLQLLLSSTEPLFQSRNPAVVLAVVRVFFYVAAPSSMDKIVNPLLRILHSSKETERVVLAYILAAAREHPHLFSSHHARFLIRTGDPPQVKRNKIKVLLSLCNIDNHQVLLREFIDYADDPDDVVVGDAIHAVGQCARYVTTCAQQCISALLAMIKSRHDAVVSNAILVLKSLVQNQLLSTPLVGGSSSQSPLTIISQLARRIDDIKHPRARACVLWLAGQYCPTEGESTAIDGIADWAPDVLRKTAKTFDTEDPLVKLQALTFAAKLLVLSPADHTLGLLCRYVFSLGKYDMNYDVRDRTRMLASLLSGVSGVLSLANDQQPEEQIGGVVLRREQVKKVLFEGKSGIVDEDFHTGNDYPIGSLSLVTLKDMHGECILPEWLEAGIDPALRNSDEDASTLLPPAQSIASVAAPHPTGPTGITPIVLTPTSSAPVQNTKEDWRNLDKFYASDSEQSEPESGLSEEEDDHEDSGNNEGEQSNNDDEDGSDDESGEEVDRKSR</sequence>
<feature type="compositionally biased region" description="Low complexity" evidence="6">
    <location>
        <begin position="687"/>
        <end position="703"/>
    </location>
</feature>
<keyword evidence="9" id="KW-1185">Reference proteome</keyword>
<dbReference type="InterPro" id="IPR011989">
    <property type="entry name" value="ARM-like"/>
</dbReference>
<dbReference type="GO" id="GO:0030117">
    <property type="term" value="C:membrane coat"/>
    <property type="evidence" value="ECO:0007669"/>
    <property type="project" value="InterPro"/>
</dbReference>
<evidence type="ECO:0000256" key="5">
    <source>
        <dbReference type="ARBA" id="ARBA00023136"/>
    </source>
</evidence>
<dbReference type="InterPro" id="IPR002553">
    <property type="entry name" value="Clathrin/coatomer_adapt-like_N"/>
</dbReference>
<keyword evidence="5" id="KW-0472">Membrane</keyword>
<dbReference type="EMBL" id="KN822040">
    <property type="protein sequence ID" value="KIM62788.1"/>
    <property type="molecule type" value="Genomic_DNA"/>
</dbReference>
<evidence type="ECO:0000256" key="1">
    <source>
        <dbReference type="ARBA" id="ARBA00004308"/>
    </source>
</evidence>
<dbReference type="InterPro" id="IPR026739">
    <property type="entry name" value="AP_beta"/>
</dbReference>
<comment type="subcellular location">
    <subcellularLocation>
        <location evidence="1">Endomembrane system</location>
    </subcellularLocation>
</comment>
<evidence type="ECO:0000256" key="4">
    <source>
        <dbReference type="ARBA" id="ARBA00022927"/>
    </source>
</evidence>
<reference evidence="9" key="2">
    <citation type="submission" date="2015-01" db="EMBL/GenBank/DDBJ databases">
        <title>Evolutionary Origins and Diversification of the Mycorrhizal Mutualists.</title>
        <authorList>
            <consortium name="DOE Joint Genome Institute"/>
            <consortium name="Mycorrhizal Genomics Consortium"/>
            <person name="Kohler A."/>
            <person name="Kuo A."/>
            <person name="Nagy L.G."/>
            <person name="Floudas D."/>
            <person name="Copeland A."/>
            <person name="Barry K.W."/>
            <person name="Cichocki N."/>
            <person name="Veneault-Fourrey C."/>
            <person name="LaButti K."/>
            <person name="Lindquist E.A."/>
            <person name="Lipzen A."/>
            <person name="Lundell T."/>
            <person name="Morin E."/>
            <person name="Murat C."/>
            <person name="Riley R."/>
            <person name="Ohm R."/>
            <person name="Sun H."/>
            <person name="Tunlid A."/>
            <person name="Henrissat B."/>
            <person name="Grigoriev I.V."/>
            <person name="Hibbett D.S."/>
            <person name="Martin F."/>
        </authorList>
    </citation>
    <scope>NUCLEOTIDE SEQUENCE [LARGE SCALE GENOMIC DNA]</scope>
    <source>
        <strain evidence="9">Foug A</strain>
    </source>
</reference>
<name>A0A0C2ZMH8_9AGAM</name>
<feature type="domain" description="Clathrin/coatomer adaptor adaptin-like N-terminal" evidence="7">
    <location>
        <begin position="53"/>
        <end position="583"/>
    </location>
</feature>
<dbReference type="SUPFAM" id="SSF48371">
    <property type="entry name" value="ARM repeat"/>
    <property type="match status" value="1"/>
</dbReference>
<comment type="similarity">
    <text evidence="2">Belongs to the adaptor complexes large subunit family.</text>
</comment>
<protein>
    <recommendedName>
        <fullName evidence="7">Clathrin/coatomer adaptor adaptin-like N-terminal domain-containing protein</fullName>
    </recommendedName>
</protein>
<dbReference type="OrthoDB" id="10254310at2759"/>
<dbReference type="AlphaFoldDB" id="A0A0C2ZMH8"/>
<organism evidence="8 9">
    <name type="scientific">Scleroderma citrinum Foug A</name>
    <dbReference type="NCBI Taxonomy" id="1036808"/>
    <lineage>
        <taxon>Eukaryota</taxon>
        <taxon>Fungi</taxon>
        <taxon>Dikarya</taxon>
        <taxon>Basidiomycota</taxon>
        <taxon>Agaricomycotina</taxon>
        <taxon>Agaricomycetes</taxon>
        <taxon>Agaricomycetidae</taxon>
        <taxon>Boletales</taxon>
        <taxon>Sclerodermatineae</taxon>
        <taxon>Sclerodermataceae</taxon>
        <taxon>Scleroderma</taxon>
    </lineage>
</organism>
<dbReference type="STRING" id="1036808.A0A0C2ZMH8"/>
<dbReference type="Gene3D" id="1.25.10.10">
    <property type="entry name" value="Leucine-rich Repeat Variant"/>
    <property type="match status" value="1"/>
</dbReference>
<keyword evidence="3" id="KW-0813">Transport</keyword>
<dbReference type="GO" id="GO:0016192">
    <property type="term" value="P:vesicle-mediated transport"/>
    <property type="evidence" value="ECO:0007669"/>
    <property type="project" value="InterPro"/>
</dbReference>
<evidence type="ECO:0000256" key="6">
    <source>
        <dbReference type="SAM" id="MobiDB-lite"/>
    </source>
</evidence>
<reference evidence="8 9" key="1">
    <citation type="submission" date="2014-04" db="EMBL/GenBank/DDBJ databases">
        <authorList>
            <consortium name="DOE Joint Genome Institute"/>
            <person name="Kuo A."/>
            <person name="Kohler A."/>
            <person name="Nagy L.G."/>
            <person name="Floudas D."/>
            <person name="Copeland A."/>
            <person name="Barry K.W."/>
            <person name="Cichocki N."/>
            <person name="Veneault-Fourrey C."/>
            <person name="LaButti K."/>
            <person name="Lindquist E.A."/>
            <person name="Lipzen A."/>
            <person name="Lundell T."/>
            <person name="Morin E."/>
            <person name="Murat C."/>
            <person name="Sun H."/>
            <person name="Tunlid A."/>
            <person name="Henrissat B."/>
            <person name="Grigoriev I.V."/>
            <person name="Hibbett D.S."/>
            <person name="Martin F."/>
            <person name="Nordberg H.P."/>
            <person name="Cantor M.N."/>
            <person name="Hua S.X."/>
        </authorList>
    </citation>
    <scope>NUCLEOTIDE SEQUENCE [LARGE SCALE GENOMIC DNA]</scope>
    <source>
        <strain evidence="8 9">Foug A</strain>
    </source>
</reference>
<dbReference type="FunCoup" id="A0A0C2ZMH8">
    <property type="interactions" value="302"/>
</dbReference>
<evidence type="ECO:0000259" key="7">
    <source>
        <dbReference type="Pfam" id="PF01602"/>
    </source>
</evidence>